<protein>
    <submittedName>
        <fullName evidence="2">Class I SAM-dependent methyltransferase</fullName>
    </submittedName>
</protein>
<dbReference type="GO" id="GO:0008168">
    <property type="term" value="F:methyltransferase activity"/>
    <property type="evidence" value="ECO:0007669"/>
    <property type="project" value="UniProtKB-KW"/>
</dbReference>
<dbReference type="Gene3D" id="3.40.50.150">
    <property type="entry name" value="Vaccinia Virus protein VP39"/>
    <property type="match status" value="1"/>
</dbReference>
<accession>A0A5C0AZE4</accession>
<dbReference type="KEGG" id="pacr:FXN63_18210"/>
<dbReference type="Proteomes" id="UP000325161">
    <property type="component" value="Chromosome"/>
</dbReference>
<evidence type="ECO:0000313" key="2">
    <source>
        <dbReference type="EMBL" id="QEI07555.1"/>
    </source>
</evidence>
<evidence type="ECO:0000313" key="3">
    <source>
        <dbReference type="Proteomes" id="UP000325161"/>
    </source>
</evidence>
<reference evidence="2 3" key="1">
    <citation type="submission" date="2019-08" db="EMBL/GenBank/DDBJ databases">
        <title>Amphibian skin-associated Pigmentiphaga: genome sequence and occurrence across geography and hosts.</title>
        <authorList>
            <person name="Bletz M.C."/>
            <person name="Bunk B."/>
            <person name="Sproeer C."/>
            <person name="Biwer P."/>
            <person name="Reiter S."/>
            <person name="Rabemananjara F.C.E."/>
            <person name="Schulz S."/>
            <person name="Overmann J."/>
            <person name="Vences M."/>
        </authorList>
    </citation>
    <scope>NUCLEOTIDE SEQUENCE [LARGE SCALE GENOMIC DNA]</scope>
    <source>
        <strain evidence="2 3">Mada1488</strain>
    </source>
</reference>
<keyword evidence="2" id="KW-0489">Methyltransferase</keyword>
<dbReference type="InterPro" id="IPR029063">
    <property type="entry name" value="SAM-dependent_MTases_sf"/>
</dbReference>
<gene>
    <name evidence="2" type="ORF">FXN63_18210</name>
</gene>
<sequence>MSSSADAVIALYETHADAWVRVRGRHFIEAAWLDRFIAHLPAGSARVLDVGCGSGEPIARYLIDHGKSLVGIDSAPSLIARCKTLFPEHDWHLGDMRHMALEHRFDGVLAWNSFFHLTPEDQRLMFPIFREHTVSRGVLMFTSGPAAGEAIGSFEGDALYHGSLDAAEYETLLNQHDFDVLAHVVEDPTCGQQTVWLAQRRD</sequence>
<dbReference type="OrthoDB" id="9791837at2"/>
<dbReference type="EMBL" id="CP043046">
    <property type="protein sequence ID" value="QEI07555.1"/>
    <property type="molecule type" value="Genomic_DNA"/>
</dbReference>
<organism evidence="2 3">
    <name type="scientific">Pigmentiphaga aceris</name>
    <dbReference type="NCBI Taxonomy" id="1940612"/>
    <lineage>
        <taxon>Bacteria</taxon>
        <taxon>Pseudomonadati</taxon>
        <taxon>Pseudomonadota</taxon>
        <taxon>Betaproteobacteria</taxon>
        <taxon>Burkholderiales</taxon>
        <taxon>Alcaligenaceae</taxon>
        <taxon>Pigmentiphaga</taxon>
    </lineage>
</organism>
<dbReference type="CDD" id="cd02440">
    <property type="entry name" value="AdoMet_MTases"/>
    <property type="match status" value="1"/>
</dbReference>
<dbReference type="InterPro" id="IPR041698">
    <property type="entry name" value="Methyltransf_25"/>
</dbReference>
<name>A0A5C0AZE4_9BURK</name>
<dbReference type="Pfam" id="PF13649">
    <property type="entry name" value="Methyltransf_25"/>
    <property type="match status" value="1"/>
</dbReference>
<feature type="domain" description="Methyltransferase" evidence="1">
    <location>
        <begin position="47"/>
        <end position="129"/>
    </location>
</feature>
<dbReference type="SUPFAM" id="SSF53335">
    <property type="entry name" value="S-adenosyl-L-methionine-dependent methyltransferases"/>
    <property type="match status" value="1"/>
</dbReference>
<dbReference type="GO" id="GO:0032259">
    <property type="term" value="P:methylation"/>
    <property type="evidence" value="ECO:0007669"/>
    <property type="project" value="UniProtKB-KW"/>
</dbReference>
<keyword evidence="2" id="KW-0808">Transferase</keyword>
<keyword evidence="3" id="KW-1185">Reference proteome</keyword>
<proteinExistence type="predicted"/>
<dbReference type="AlphaFoldDB" id="A0A5C0AZE4"/>
<dbReference type="RefSeq" id="WP_148816602.1">
    <property type="nucleotide sequence ID" value="NZ_CP043046.1"/>
</dbReference>
<evidence type="ECO:0000259" key="1">
    <source>
        <dbReference type="Pfam" id="PF13649"/>
    </source>
</evidence>